<protein>
    <submittedName>
        <fullName evidence="3">Uncharacterized protein</fullName>
    </submittedName>
</protein>
<evidence type="ECO:0000313" key="3">
    <source>
        <dbReference type="EnsemblMetazoa" id="SMAR003109-PA"/>
    </source>
</evidence>
<organism evidence="3 4">
    <name type="scientific">Strigamia maritima</name>
    <name type="common">European centipede</name>
    <name type="synonym">Geophilus maritimus</name>
    <dbReference type="NCBI Taxonomy" id="126957"/>
    <lineage>
        <taxon>Eukaryota</taxon>
        <taxon>Metazoa</taxon>
        <taxon>Ecdysozoa</taxon>
        <taxon>Arthropoda</taxon>
        <taxon>Myriapoda</taxon>
        <taxon>Chilopoda</taxon>
        <taxon>Pleurostigmophora</taxon>
        <taxon>Geophilomorpha</taxon>
        <taxon>Linotaeniidae</taxon>
        <taxon>Strigamia</taxon>
    </lineage>
</organism>
<reference evidence="3" key="2">
    <citation type="submission" date="2015-02" db="UniProtKB">
        <authorList>
            <consortium name="EnsemblMetazoa"/>
        </authorList>
    </citation>
    <scope>IDENTIFICATION</scope>
</reference>
<dbReference type="Proteomes" id="UP000014500">
    <property type="component" value="Unassembled WGS sequence"/>
</dbReference>
<dbReference type="AlphaFoldDB" id="T1IQ03"/>
<feature type="transmembrane region" description="Helical" evidence="1">
    <location>
        <begin position="33"/>
        <end position="52"/>
    </location>
</feature>
<evidence type="ECO:0000313" key="4">
    <source>
        <dbReference type="Proteomes" id="UP000014500"/>
    </source>
</evidence>
<keyword evidence="2" id="KW-0732">Signal</keyword>
<keyword evidence="1" id="KW-1133">Transmembrane helix</keyword>
<keyword evidence="1" id="KW-0812">Transmembrane</keyword>
<dbReference type="HOGENOM" id="CLU_1130308_0_0_1"/>
<proteinExistence type="predicted"/>
<feature type="transmembrane region" description="Helical" evidence="1">
    <location>
        <begin position="158"/>
        <end position="183"/>
    </location>
</feature>
<accession>T1IQ03</accession>
<feature type="signal peptide" evidence="2">
    <location>
        <begin position="1"/>
        <end position="23"/>
    </location>
</feature>
<evidence type="ECO:0000256" key="1">
    <source>
        <dbReference type="SAM" id="Phobius"/>
    </source>
</evidence>
<reference evidence="4" key="1">
    <citation type="submission" date="2011-05" db="EMBL/GenBank/DDBJ databases">
        <authorList>
            <person name="Richards S.R."/>
            <person name="Qu J."/>
            <person name="Jiang H."/>
            <person name="Jhangiani S.N."/>
            <person name="Agravi P."/>
            <person name="Goodspeed R."/>
            <person name="Gross S."/>
            <person name="Mandapat C."/>
            <person name="Jackson L."/>
            <person name="Mathew T."/>
            <person name="Pu L."/>
            <person name="Thornton R."/>
            <person name="Saada N."/>
            <person name="Wilczek-Boney K.B."/>
            <person name="Lee S."/>
            <person name="Kovar C."/>
            <person name="Wu Y."/>
            <person name="Scherer S.E."/>
            <person name="Worley K.C."/>
            <person name="Muzny D.M."/>
            <person name="Gibbs R."/>
        </authorList>
    </citation>
    <scope>NUCLEOTIDE SEQUENCE</scope>
    <source>
        <strain evidence="4">Brora</strain>
    </source>
</reference>
<dbReference type="EMBL" id="JH431273">
    <property type="status" value="NOT_ANNOTATED_CDS"/>
    <property type="molecule type" value="Genomic_DNA"/>
</dbReference>
<dbReference type="EnsemblMetazoa" id="SMAR003109-RA">
    <property type="protein sequence ID" value="SMAR003109-PA"/>
    <property type="gene ID" value="SMAR003109"/>
</dbReference>
<keyword evidence="4" id="KW-1185">Reference proteome</keyword>
<feature type="chain" id="PRO_5004579411" evidence="2">
    <location>
        <begin position="24"/>
        <end position="246"/>
    </location>
</feature>
<name>T1IQ03_STRMM</name>
<evidence type="ECO:0000256" key="2">
    <source>
        <dbReference type="SAM" id="SignalP"/>
    </source>
</evidence>
<keyword evidence="1" id="KW-0472">Membrane</keyword>
<sequence>MEFFFIRFLFVVLLFSGFGVGLAQGDDISYIGWTALIVVILVFLVFVGILCMNPELIWACCYCFKDLIKKCCPNLLPSSCSQQTNGNHMDTSLPIDDEPPPPYDEVVDSRVKKLNRPPCTCPPRNYLIPPPPEFDSRHYQKEIKEGSADMMSDEIETFLIRFGIGLASLVGLAYLLCLLNRYLCAQQSKMQRCTCNDHFLPQSRNDAMSIPETLPTQGTIYSITSVSHSAEIDMAGSGWEHFLPLL</sequence>